<name>A0A1H6Z9X1_9FIRM</name>
<dbReference type="STRING" id="84035.SAMN05660742_10910"/>
<dbReference type="PANTHER" id="PTHR13504:SF38">
    <property type="entry name" value="FIDO DOMAIN-CONTAINING PROTEIN"/>
    <property type="match status" value="1"/>
</dbReference>
<evidence type="ECO:0000259" key="4">
    <source>
        <dbReference type="PROSITE" id="PS51459"/>
    </source>
</evidence>
<evidence type="ECO:0000256" key="1">
    <source>
        <dbReference type="PIRSR" id="PIRSR640198-1"/>
    </source>
</evidence>
<dbReference type="PANTHER" id="PTHR13504">
    <property type="entry name" value="FIDO DOMAIN-CONTAINING PROTEIN DDB_G0283145"/>
    <property type="match status" value="1"/>
</dbReference>
<feature type="binding site" evidence="2">
    <location>
        <begin position="177"/>
        <end position="184"/>
    </location>
    <ligand>
        <name>ATP</name>
        <dbReference type="ChEBI" id="CHEBI:30616"/>
    </ligand>
</feature>
<reference evidence="5 6" key="1">
    <citation type="submission" date="2016-10" db="EMBL/GenBank/DDBJ databases">
        <authorList>
            <person name="de Groot N.N."/>
        </authorList>
    </citation>
    <scope>NUCLEOTIDE SEQUENCE [LARGE SCALE GENOMIC DNA]</scope>
    <source>
        <strain evidence="5 6">DSM 2179</strain>
    </source>
</reference>
<keyword evidence="2" id="KW-0547">Nucleotide-binding</keyword>
<dbReference type="SUPFAM" id="SSF140931">
    <property type="entry name" value="Fic-like"/>
    <property type="match status" value="1"/>
</dbReference>
<dbReference type="InterPro" id="IPR040198">
    <property type="entry name" value="Fido_containing"/>
</dbReference>
<dbReference type="Pfam" id="PF02661">
    <property type="entry name" value="Fic"/>
    <property type="match status" value="1"/>
</dbReference>
<dbReference type="Gene3D" id="1.10.3290.10">
    <property type="entry name" value="Fido-like domain"/>
    <property type="match status" value="1"/>
</dbReference>
<feature type="active site" evidence="1">
    <location>
        <position position="173"/>
    </location>
</feature>
<dbReference type="InterPro" id="IPR003812">
    <property type="entry name" value="Fido"/>
</dbReference>
<sequence>MNELLRKIDDLQKIINSKRPLNETEKKELKDYFAIGLTYSSNALEGNSLTISETKVVLEDGLTVGGKPLKDILEAVGHKKAYDFMYSLTKEKNISEENIKQLHKLFYQGIDENNAGVYRQQRVFISGSEYSVAPHDEIEPLMEEMLVELNERRRIIHPVVFAAELHQKFVYIHPFVDGNGRVARLLMNMALLQDGYPIVVIPPICRSEYISALEKGHKSPNVFMQFIMERVMEAQRDYIRLIG</sequence>
<proteinExistence type="predicted"/>
<evidence type="ECO:0000256" key="3">
    <source>
        <dbReference type="PIRSR" id="PIRSR640198-3"/>
    </source>
</evidence>
<organism evidence="5 6">
    <name type="scientific">Propionispira arboris</name>
    <dbReference type="NCBI Taxonomy" id="84035"/>
    <lineage>
        <taxon>Bacteria</taxon>
        <taxon>Bacillati</taxon>
        <taxon>Bacillota</taxon>
        <taxon>Negativicutes</taxon>
        <taxon>Selenomonadales</taxon>
        <taxon>Selenomonadaceae</taxon>
        <taxon>Propionispira</taxon>
    </lineage>
</organism>
<dbReference type="EMBL" id="FNZK01000009">
    <property type="protein sequence ID" value="SEJ50098.1"/>
    <property type="molecule type" value="Genomic_DNA"/>
</dbReference>
<accession>A0A1H6Z9X1</accession>
<keyword evidence="6" id="KW-1185">Reference proteome</keyword>
<feature type="domain" description="Fido" evidence="4">
    <location>
        <begin position="94"/>
        <end position="229"/>
    </location>
</feature>
<protein>
    <submittedName>
        <fullName evidence="5">Fic/DOC family protein</fullName>
    </submittedName>
</protein>
<dbReference type="GO" id="GO:0005524">
    <property type="term" value="F:ATP binding"/>
    <property type="evidence" value="ECO:0007669"/>
    <property type="project" value="UniProtKB-KW"/>
</dbReference>
<dbReference type="InterPro" id="IPR036597">
    <property type="entry name" value="Fido-like_dom_sf"/>
</dbReference>
<feature type="site" description="Important for autoinhibition of adenylyltransferase activity" evidence="3">
    <location>
        <position position="45"/>
    </location>
</feature>
<dbReference type="Proteomes" id="UP000199662">
    <property type="component" value="Unassembled WGS sequence"/>
</dbReference>
<evidence type="ECO:0000313" key="6">
    <source>
        <dbReference type="Proteomes" id="UP000199662"/>
    </source>
</evidence>
<keyword evidence="2" id="KW-0067">ATP-binding</keyword>
<dbReference type="RefSeq" id="WP_091831343.1">
    <property type="nucleotide sequence ID" value="NZ_FNZK01000009.1"/>
</dbReference>
<dbReference type="AlphaFoldDB" id="A0A1H6Z9X1"/>
<evidence type="ECO:0000256" key="2">
    <source>
        <dbReference type="PIRSR" id="PIRSR640198-2"/>
    </source>
</evidence>
<evidence type="ECO:0000313" key="5">
    <source>
        <dbReference type="EMBL" id="SEJ50098.1"/>
    </source>
</evidence>
<gene>
    <name evidence="5" type="ORF">SAMN05660742_10910</name>
</gene>
<dbReference type="PROSITE" id="PS51459">
    <property type="entry name" value="FIDO"/>
    <property type="match status" value="1"/>
</dbReference>